<evidence type="ECO:0000313" key="7">
    <source>
        <dbReference type="EMBL" id="MCP9501395.1"/>
    </source>
</evidence>
<gene>
    <name evidence="7" type="ORF">NND11_07485</name>
</gene>
<dbReference type="GO" id="GO:0003677">
    <property type="term" value="F:DNA binding"/>
    <property type="evidence" value="ECO:0007669"/>
    <property type="project" value="InterPro"/>
</dbReference>
<dbReference type="InterPro" id="IPR013249">
    <property type="entry name" value="RNA_pol_sigma70_r4_t2"/>
</dbReference>
<comment type="similarity">
    <text evidence="1">Belongs to the sigma-70 factor family. ECF subfamily.</text>
</comment>
<evidence type="ECO:0000259" key="6">
    <source>
        <dbReference type="Pfam" id="PF08281"/>
    </source>
</evidence>
<comment type="caution">
    <text evidence="7">The sequence shown here is derived from an EMBL/GenBank/DDBJ whole genome shotgun (WGS) entry which is preliminary data.</text>
</comment>
<dbReference type="AlphaFoldDB" id="A0AAW5I312"/>
<name>A0AAW5I312_9BACT</name>
<feature type="domain" description="RNA polymerase sigma factor 70 region 4 type 2" evidence="6">
    <location>
        <begin position="119"/>
        <end position="170"/>
    </location>
</feature>
<evidence type="ECO:0000256" key="2">
    <source>
        <dbReference type="ARBA" id="ARBA00023015"/>
    </source>
</evidence>
<accession>A0AAW5I312</accession>
<dbReference type="InterPro" id="IPR014284">
    <property type="entry name" value="RNA_pol_sigma-70_dom"/>
</dbReference>
<keyword evidence="2" id="KW-0805">Transcription regulation</keyword>
<dbReference type="Pfam" id="PF04542">
    <property type="entry name" value="Sigma70_r2"/>
    <property type="match status" value="1"/>
</dbReference>
<evidence type="ECO:0000259" key="5">
    <source>
        <dbReference type="Pfam" id="PF04542"/>
    </source>
</evidence>
<dbReference type="PANTHER" id="PTHR43133">
    <property type="entry name" value="RNA POLYMERASE ECF-TYPE SIGMA FACTO"/>
    <property type="match status" value="1"/>
</dbReference>
<evidence type="ECO:0000256" key="3">
    <source>
        <dbReference type="ARBA" id="ARBA00023082"/>
    </source>
</evidence>
<dbReference type="Proteomes" id="UP001206014">
    <property type="component" value="Unassembled WGS sequence"/>
</dbReference>
<sequence length="181" mass="21206">MIKTIAIMEQTNSNYSIIADYYSEHYNELKLYVMSRSLPADEAEDIVQNTFVRLFRGDKMITPVTLPCFVYTIAKNLIIDYYRRKHKIEEYEHFLGASDWMGRYDVDGESVFSAQQTNEILERGIARLTEKRSKVYRLNLFEGMQVSEIAQSLNLGYKAAENRLTLARKEIRDYMKKELAS</sequence>
<organism evidence="7 8">
    <name type="scientific">Segatella copri</name>
    <dbReference type="NCBI Taxonomy" id="165179"/>
    <lineage>
        <taxon>Bacteria</taxon>
        <taxon>Pseudomonadati</taxon>
        <taxon>Bacteroidota</taxon>
        <taxon>Bacteroidia</taxon>
        <taxon>Bacteroidales</taxon>
        <taxon>Prevotellaceae</taxon>
        <taxon>Segatella</taxon>
    </lineage>
</organism>
<keyword evidence="4" id="KW-0804">Transcription</keyword>
<dbReference type="InterPro" id="IPR036388">
    <property type="entry name" value="WH-like_DNA-bd_sf"/>
</dbReference>
<dbReference type="InterPro" id="IPR013325">
    <property type="entry name" value="RNA_pol_sigma_r2"/>
</dbReference>
<dbReference type="EMBL" id="JANDXR010000007">
    <property type="protein sequence ID" value="MCP9501395.1"/>
    <property type="molecule type" value="Genomic_DNA"/>
</dbReference>
<dbReference type="InterPro" id="IPR013324">
    <property type="entry name" value="RNA_pol_sigma_r3/r4-like"/>
</dbReference>
<dbReference type="InterPro" id="IPR039425">
    <property type="entry name" value="RNA_pol_sigma-70-like"/>
</dbReference>
<protein>
    <submittedName>
        <fullName evidence="7">Sigma-70 family RNA polymerase sigma factor</fullName>
    </submittedName>
</protein>
<feature type="domain" description="RNA polymerase sigma-70 region 2" evidence="5">
    <location>
        <begin position="22"/>
        <end position="86"/>
    </location>
</feature>
<proteinExistence type="inferred from homology"/>
<keyword evidence="3" id="KW-0731">Sigma factor</keyword>
<dbReference type="GO" id="GO:0006352">
    <property type="term" value="P:DNA-templated transcription initiation"/>
    <property type="evidence" value="ECO:0007669"/>
    <property type="project" value="InterPro"/>
</dbReference>
<dbReference type="PANTHER" id="PTHR43133:SF46">
    <property type="entry name" value="RNA POLYMERASE SIGMA-70 FACTOR ECF SUBFAMILY"/>
    <property type="match status" value="1"/>
</dbReference>
<dbReference type="SUPFAM" id="SSF88659">
    <property type="entry name" value="Sigma3 and sigma4 domains of RNA polymerase sigma factors"/>
    <property type="match status" value="1"/>
</dbReference>
<dbReference type="RefSeq" id="WP_234564184.1">
    <property type="nucleotide sequence ID" value="NZ_JAJTTD010000007.1"/>
</dbReference>
<evidence type="ECO:0000256" key="4">
    <source>
        <dbReference type="ARBA" id="ARBA00023163"/>
    </source>
</evidence>
<dbReference type="SUPFAM" id="SSF88946">
    <property type="entry name" value="Sigma2 domain of RNA polymerase sigma factors"/>
    <property type="match status" value="1"/>
</dbReference>
<reference evidence="7" key="1">
    <citation type="submission" date="2022-07" db="EMBL/GenBank/DDBJ databases">
        <title>Prevotella copri.</title>
        <authorList>
            <person name="Yang C."/>
        </authorList>
    </citation>
    <scope>NUCLEOTIDE SEQUENCE</scope>
    <source>
        <strain evidence="7">HF88</strain>
    </source>
</reference>
<evidence type="ECO:0000256" key="1">
    <source>
        <dbReference type="ARBA" id="ARBA00010641"/>
    </source>
</evidence>
<dbReference type="Gene3D" id="1.10.10.10">
    <property type="entry name" value="Winged helix-like DNA-binding domain superfamily/Winged helix DNA-binding domain"/>
    <property type="match status" value="1"/>
</dbReference>
<evidence type="ECO:0000313" key="8">
    <source>
        <dbReference type="Proteomes" id="UP001206014"/>
    </source>
</evidence>
<dbReference type="Pfam" id="PF08281">
    <property type="entry name" value="Sigma70_r4_2"/>
    <property type="match status" value="1"/>
</dbReference>
<dbReference type="GO" id="GO:0016987">
    <property type="term" value="F:sigma factor activity"/>
    <property type="evidence" value="ECO:0007669"/>
    <property type="project" value="UniProtKB-KW"/>
</dbReference>
<dbReference type="InterPro" id="IPR007627">
    <property type="entry name" value="RNA_pol_sigma70_r2"/>
</dbReference>
<dbReference type="NCBIfam" id="TIGR02937">
    <property type="entry name" value="sigma70-ECF"/>
    <property type="match status" value="1"/>
</dbReference>
<dbReference type="Gene3D" id="1.10.1740.10">
    <property type="match status" value="1"/>
</dbReference>